<comment type="caution">
    <text evidence="1">The sequence shown here is derived from an EMBL/GenBank/DDBJ whole genome shotgun (WGS) entry which is preliminary data.</text>
</comment>
<organism evidence="1 2">
    <name type="scientific">Acetobacter lambici</name>
    <dbReference type="NCBI Taxonomy" id="1332824"/>
    <lineage>
        <taxon>Bacteria</taxon>
        <taxon>Pseudomonadati</taxon>
        <taxon>Pseudomonadota</taxon>
        <taxon>Alphaproteobacteria</taxon>
        <taxon>Acetobacterales</taxon>
        <taxon>Acetobacteraceae</taxon>
        <taxon>Acetobacter</taxon>
    </lineage>
</organism>
<evidence type="ECO:0008006" key="3">
    <source>
        <dbReference type="Google" id="ProtNLM"/>
    </source>
</evidence>
<dbReference type="Proteomes" id="UP001523528">
    <property type="component" value="Unassembled WGS sequence"/>
</dbReference>
<name>A0ABT1F464_9PROT</name>
<reference evidence="1 2" key="1">
    <citation type="submission" date="2022-06" db="EMBL/GenBank/DDBJ databases">
        <title>Acetobacer genomes from food samples.</title>
        <authorList>
            <person name="Sombolestani A."/>
        </authorList>
    </citation>
    <scope>NUCLEOTIDE SEQUENCE [LARGE SCALE GENOMIC DNA]</scope>
    <source>
        <strain evidence="1 2">R-83285</strain>
    </source>
</reference>
<keyword evidence="2" id="KW-1185">Reference proteome</keyword>
<evidence type="ECO:0000313" key="2">
    <source>
        <dbReference type="Proteomes" id="UP001523528"/>
    </source>
</evidence>
<proteinExistence type="predicted"/>
<dbReference type="EMBL" id="JAMYZZ010000018">
    <property type="protein sequence ID" value="MCP1258928.1"/>
    <property type="molecule type" value="Genomic_DNA"/>
</dbReference>
<evidence type="ECO:0000313" key="1">
    <source>
        <dbReference type="EMBL" id="MCP1258928.1"/>
    </source>
</evidence>
<dbReference type="RefSeq" id="WP_165992868.1">
    <property type="nucleotide sequence ID" value="NZ_JAMYZY010000018.1"/>
</dbReference>
<gene>
    <name evidence="1" type="ORF">NKW50_10040</name>
</gene>
<sequence>MHDIGSQTLQARYGVELAHLVRSCIANLDDPKKCEEAEQNRVYAPAMCNALSTAGIESTCELSLQVLRLSDIMYAKDAERAGNIKSDAHTILVELCSRLETQRKVNLVQVCWHECGHVMMAHKNKVPSEAVIVDWHDIPFSWAGRRFGADASGRAGQEIYAGGVAAELYLARAAGHGLSSLQLDNVTKRAGTDIKKYEASTAHTSDCLSFLDCATEISHLFNAAEGAIMRRMVTLLIERKRLGAPVLRALLNEIEPTVENFKDDEFLLNLEAQVFQGYPQSHVMP</sequence>
<accession>A0ABT1F464</accession>
<protein>
    <recommendedName>
        <fullName evidence="3">Peptidase M41 domain-containing protein</fullName>
    </recommendedName>
</protein>